<evidence type="ECO:0000256" key="3">
    <source>
        <dbReference type="RuleBase" id="RU361235"/>
    </source>
</evidence>
<dbReference type="SUPFAM" id="SSF53474">
    <property type="entry name" value="alpha/beta-Hydrolases"/>
    <property type="match status" value="1"/>
</dbReference>
<dbReference type="InterPro" id="IPR019826">
    <property type="entry name" value="Carboxylesterase_B_AS"/>
</dbReference>
<dbReference type="PANTHER" id="PTHR11559">
    <property type="entry name" value="CARBOXYLESTERASE"/>
    <property type="match status" value="1"/>
</dbReference>
<comment type="similarity">
    <text evidence="1 3">Belongs to the type-B carboxylesterase/lipase family.</text>
</comment>
<dbReference type="InterPro" id="IPR029058">
    <property type="entry name" value="AB_hydrolase_fold"/>
</dbReference>
<dbReference type="Pfam" id="PF00135">
    <property type="entry name" value="COesterase"/>
    <property type="match status" value="1"/>
</dbReference>
<feature type="chain" id="PRO_5040534363" description="Carboxylic ester hydrolase" evidence="3">
    <location>
        <begin position="22"/>
        <end position="558"/>
    </location>
</feature>
<accession>A0A9Q9DUZ0</accession>
<dbReference type="InterPro" id="IPR002018">
    <property type="entry name" value="CarbesteraseB"/>
</dbReference>
<dbReference type="AlphaFoldDB" id="A0A9Q9DUZ0"/>
<feature type="signal peptide" evidence="3">
    <location>
        <begin position="1"/>
        <end position="21"/>
    </location>
</feature>
<gene>
    <name evidence="5" type="ORF">yc1106_06769</name>
</gene>
<dbReference type="GO" id="GO:0016787">
    <property type="term" value="F:hydrolase activity"/>
    <property type="evidence" value="ECO:0007669"/>
    <property type="project" value="UniProtKB-KW"/>
</dbReference>
<evidence type="ECO:0000256" key="1">
    <source>
        <dbReference type="ARBA" id="ARBA00005964"/>
    </source>
</evidence>
<dbReference type="Gene3D" id="3.40.50.1820">
    <property type="entry name" value="alpha/beta hydrolase"/>
    <property type="match status" value="1"/>
</dbReference>
<dbReference type="EMBL" id="CP089278">
    <property type="protein sequence ID" value="USP79495.1"/>
    <property type="molecule type" value="Genomic_DNA"/>
</dbReference>
<proteinExistence type="inferred from homology"/>
<reference evidence="5" key="1">
    <citation type="submission" date="2021-12" db="EMBL/GenBank/DDBJ databases">
        <title>Curvularia clavata genome.</title>
        <authorList>
            <person name="Cao Y."/>
        </authorList>
    </citation>
    <scope>NUCLEOTIDE SEQUENCE</scope>
    <source>
        <strain evidence="5">Yc1106</strain>
    </source>
</reference>
<dbReference type="VEuPathDB" id="FungiDB:yc1106_06769"/>
<keyword evidence="2 3" id="KW-0378">Hydrolase</keyword>
<name>A0A9Q9DUZ0_CURCL</name>
<dbReference type="PROSITE" id="PS00122">
    <property type="entry name" value="CARBOXYLESTERASE_B_1"/>
    <property type="match status" value="1"/>
</dbReference>
<sequence>MAVQRTLTTLVWLSSLATTQGASVVSLPGYGSFVGTTISQTLTKKPLPQPVDAWLGIDYVSQPVGESRFAPVGPPAPFQGTKNATQYGFSCHQDPLDITYDVNEACLNMNVFRPQNVSAGEKLPVLIWIHGGGFVAGSARSFDGPSFVANARERLIVVSFNYRLNSLGFLPSPVFERLGLLNLGLRDQQLLFEFVQKYISVFGGDASRVTIGGRSAGAHSAAIHLFHNYNSTSGASPLFSQAILQSGSVTARSFPNASYPLYQQQFSRYLDLTGCSSVANSSDTAIISCLRSAPISAIENASALIWRASEYPIAWPFQPTRGGPLLELAGSTAGEKGFFYRIPTITTNVVDEAKYYSPGNITSNQGYLSFLKNLIPGLTTSDLSDLESLYPDPELDSNGPYAFSPNSTQYNRLSAALTDYMYVCPGQETALRMSGANAPVYKAVFAVNNTFPAWKGIPHTADTKYTWAEPAGPGGVQYPDVGKKLLHAYFSDFVALGDPNKGKREGVPVWPVYKEEAGMPGLQMRIEAFGNSRVEGDAIRRVQCEWWRSEERAERLEK</sequence>
<evidence type="ECO:0000313" key="5">
    <source>
        <dbReference type="EMBL" id="USP79495.1"/>
    </source>
</evidence>
<feature type="domain" description="Carboxylesterase type B" evidence="4">
    <location>
        <begin position="31"/>
        <end position="517"/>
    </location>
</feature>
<dbReference type="InterPro" id="IPR050309">
    <property type="entry name" value="Type-B_Carboxylest/Lipase"/>
</dbReference>
<organism evidence="5 6">
    <name type="scientific">Curvularia clavata</name>
    <dbReference type="NCBI Taxonomy" id="95742"/>
    <lineage>
        <taxon>Eukaryota</taxon>
        <taxon>Fungi</taxon>
        <taxon>Dikarya</taxon>
        <taxon>Ascomycota</taxon>
        <taxon>Pezizomycotina</taxon>
        <taxon>Dothideomycetes</taxon>
        <taxon>Pleosporomycetidae</taxon>
        <taxon>Pleosporales</taxon>
        <taxon>Pleosporineae</taxon>
        <taxon>Pleosporaceae</taxon>
        <taxon>Curvularia</taxon>
    </lineage>
</organism>
<evidence type="ECO:0000259" key="4">
    <source>
        <dbReference type="Pfam" id="PF00135"/>
    </source>
</evidence>
<keyword evidence="3" id="KW-0732">Signal</keyword>
<evidence type="ECO:0000313" key="6">
    <source>
        <dbReference type="Proteomes" id="UP001056012"/>
    </source>
</evidence>
<dbReference type="EC" id="3.1.1.-" evidence="3"/>
<evidence type="ECO:0000256" key="2">
    <source>
        <dbReference type="ARBA" id="ARBA00022801"/>
    </source>
</evidence>
<dbReference type="OrthoDB" id="6846267at2759"/>
<protein>
    <recommendedName>
        <fullName evidence="3">Carboxylic ester hydrolase</fullName>
        <ecNumber evidence="3">3.1.1.-</ecNumber>
    </recommendedName>
</protein>
<keyword evidence="6" id="KW-1185">Reference proteome</keyword>
<dbReference type="Proteomes" id="UP001056012">
    <property type="component" value="Chromosome 5"/>
</dbReference>